<evidence type="ECO:0000259" key="1">
    <source>
        <dbReference type="Pfam" id="PF01814"/>
    </source>
</evidence>
<dbReference type="Proteomes" id="UP000078237">
    <property type="component" value="Unassembled WGS sequence"/>
</dbReference>
<organism evidence="2 3">
    <name type="scientific">Madurella mycetomatis</name>
    <dbReference type="NCBI Taxonomy" id="100816"/>
    <lineage>
        <taxon>Eukaryota</taxon>
        <taxon>Fungi</taxon>
        <taxon>Dikarya</taxon>
        <taxon>Ascomycota</taxon>
        <taxon>Pezizomycotina</taxon>
        <taxon>Sordariomycetes</taxon>
        <taxon>Sordariomycetidae</taxon>
        <taxon>Sordariales</taxon>
        <taxon>Sordariales incertae sedis</taxon>
        <taxon>Madurella</taxon>
    </lineage>
</organism>
<dbReference type="PANTHER" id="PTHR38048">
    <property type="entry name" value="EXPRESSED PROTEIN"/>
    <property type="match status" value="1"/>
</dbReference>
<dbReference type="AlphaFoldDB" id="A0A175VSH7"/>
<reference evidence="2 3" key="1">
    <citation type="journal article" date="2016" name="Genome Announc.">
        <title>Genome Sequence of Madurella mycetomatis mm55, Isolated from a Human Mycetoma Case in Sudan.</title>
        <authorList>
            <person name="Smit S."/>
            <person name="Derks M.F."/>
            <person name="Bervoets S."/>
            <person name="Fahal A."/>
            <person name="van Leeuwen W."/>
            <person name="van Belkum A."/>
            <person name="van de Sande W.W."/>
        </authorList>
    </citation>
    <scope>NUCLEOTIDE SEQUENCE [LARGE SCALE GENOMIC DNA]</scope>
    <source>
        <strain evidence="3">mm55</strain>
    </source>
</reference>
<dbReference type="Pfam" id="PF01814">
    <property type="entry name" value="Hemerythrin"/>
    <property type="match status" value="1"/>
</dbReference>
<keyword evidence="3" id="KW-1185">Reference proteome</keyword>
<dbReference type="EMBL" id="LCTW02000348">
    <property type="protein sequence ID" value="KXX74477.1"/>
    <property type="molecule type" value="Genomic_DNA"/>
</dbReference>
<dbReference type="VEuPathDB" id="FungiDB:MMYC01_209010"/>
<comment type="caution">
    <text evidence="2">The sequence shown here is derived from an EMBL/GenBank/DDBJ whole genome shotgun (WGS) entry which is preliminary data.</text>
</comment>
<dbReference type="OrthoDB" id="58416at2759"/>
<dbReference type="InterPro" id="IPR053206">
    <property type="entry name" value="Dimeric_xanthone_biosynth"/>
</dbReference>
<feature type="domain" description="Hemerythrin-like" evidence="1">
    <location>
        <begin position="37"/>
        <end position="154"/>
    </location>
</feature>
<sequence length="254" mass="28082">MSSNTPPLYSDAPLALIHTPKFDSGKDDPFTVEASHMALSHNAFIRGFNTIYQQAPRVRDPSDKADFVGYCLAWADCVATHHHYEETELFPNIDKAAGQKGLMDSAVQEHEAFHGGMERFRNYLLDKGAGFSGTELVAIMDEFKEPLHSHLKAEPAAIVALARYNTPDTPIDILGIANAAGKKQVNLSFMFNTLPVFFLNMETVEFEGGMWHGVFPPLKGVARAVMNKAVPMWHSGRWRFASCSADGRVKNLAV</sequence>
<gene>
    <name evidence="2" type="ORF">MMYC01_209010</name>
</gene>
<name>A0A175VSH7_9PEZI</name>
<dbReference type="Gene3D" id="1.20.120.520">
    <property type="entry name" value="nmb1532 protein domain like"/>
    <property type="match status" value="1"/>
</dbReference>
<evidence type="ECO:0000313" key="2">
    <source>
        <dbReference type="EMBL" id="KXX74477.1"/>
    </source>
</evidence>
<proteinExistence type="predicted"/>
<dbReference type="CDD" id="cd12108">
    <property type="entry name" value="Hr-like"/>
    <property type="match status" value="1"/>
</dbReference>
<dbReference type="InterPro" id="IPR012312">
    <property type="entry name" value="Hemerythrin-like"/>
</dbReference>
<accession>A0A175VSH7</accession>
<protein>
    <submittedName>
        <fullName evidence="2">Iron-sulfur cluster repair protein DnrN</fullName>
    </submittedName>
</protein>
<dbReference type="PANTHER" id="PTHR38048:SF2">
    <property type="entry name" value="HEMERYTHRIN-LIKE DOMAIN-CONTAINING PROTEIN"/>
    <property type="match status" value="1"/>
</dbReference>
<evidence type="ECO:0000313" key="3">
    <source>
        <dbReference type="Proteomes" id="UP000078237"/>
    </source>
</evidence>